<dbReference type="SUPFAM" id="SSF56672">
    <property type="entry name" value="DNA/RNA polymerases"/>
    <property type="match status" value="1"/>
</dbReference>
<dbReference type="InterPro" id="IPR043502">
    <property type="entry name" value="DNA/RNA_pol_sf"/>
</dbReference>
<gene>
    <name evidence="2" type="ORF">ANN_08090</name>
</gene>
<feature type="domain" description="Reverse transcriptase" evidence="1">
    <location>
        <begin position="1"/>
        <end position="185"/>
    </location>
</feature>
<dbReference type="EMBL" id="JAJSOF020000017">
    <property type="protein sequence ID" value="KAJ4439959.1"/>
    <property type="molecule type" value="Genomic_DNA"/>
</dbReference>
<dbReference type="Gene3D" id="3.30.70.270">
    <property type="match status" value="1"/>
</dbReference>
<proteinExistence type="predicted"/>
<reference evidence="2 3" key="1">
    <citation type="journal article" date="2022" name="Allergy">
        <title>Genome assembly and annotation of Periplaneta americana reveal a comprehensive cockroach allergen profile.</title>
        <authorList>
            <person name="Wang L."/>
            <person name="Xiong Q."/>
            <person name="Saelim N."/>
            <person name="Wang L."/>
            <person name="Nong W."/>
            <person name="Wan A.T."/>
            <person name="Shi M."/>
            <person name="Liu X."/>
            <person name="Cao Q."/>
            <person name="Hui J.H.L."/>
            <person name="Sookrung N."/>
            <person name="Leung T.F."/>
            <person name="Tungtrongchitr A."/>
            <person name="Tsui S.K.W."/>
        </authorList>
    </citation>
    <scope>NUCLEOTIDE SEQUENCE [LARGE SCALE GENOMIC DNA]</scope>
    <source>
        <strain evidence="2">PWHHKU_190912</strain>
    </source>
</reference>
<dbReference type="InterPro" id="IPR043128">
    <property type="entry name" value="Rev_trsase/Diguanyl_cyclase"/>
</dbReference>
<accession>A0ABQ8T0F6</accession>
<sequence>MRVVPPINGGEDQVIAFVDYAKAFDSIEHISVLNALKNQGVPIKYIRLLGVLYQRNTTKVKLDTEGTPFNIQRGVRQGDPLTPKIFNCVLEQVFRKLPWGRKHGISIDGRKLANLRFADDVVLFARSRKRLEEMLNDLCEESTAVGLKINTSKTKVLTNDAEGHMIVNNANIEFVTQYIYLGQTISFQNSMDKEIDRRIASAWRKFWSLSFILMDKSQKLQNKRQIFNSCLAPVLLYGAQSWSLTKKQALKLERCQRRMERKILGISLKDRIRNDEVRRRSGVEDVVTLANRMKWRWGGHVVRMQSTRWAHTTTLWNPRIGWRNRGGPRTRWGDEFKLQLGGL</sequence>
<evidence type="ECO:0000313" key="2">
    <source>
        <dbReference type="EMBL" id="KAJ4439959.1"/>
    </source>
</evidence>
<evidence type="ECO:0000313" key="3">
    <source>
        <dbReference type="Proteomes" id="UP001148838"/>
    </source>
</evidence>
<organism evidence="2 3">
    <name type="scientific">Periplaneta americana</name>
    <name type="common">American cockroach</name>
    <name type="synonym">Blatta americana</name>
    <dbReference type="NCBI Taxonomy" id="6978"/>
    <lineage>
        <taxon>Eukaryota</taxon>
        <taxon>Metazoa</taxon>
        <taxon>Ecdysozoa</taxon>
        <taxon>Arthropoda</taxon>
        <taxon>Hexapoda</taxon>
        <taxon>Insecta</taxon>
        <taxon>Pterygota</taxon>
        <taxon>Neoptera</taxon>
        <taxon>Polyneoptera</taxon>
        <taxon>Dictyoptera</taxon>
        <taxon>Blattodea</taxon>
        <taxon>Blattoidea</taxon>
        <taxon>Blattidae</taxon>
        <taxon>Blattinae</taxon>
        <taxon>Periplaneta</taxon>
    </lineage>
</organism>
<name>A0ABQ8T0F6_PERAM</name>
<comment type="caution">
    <text evidence="2">The sequence shown here is derived from an EMBL/GenBank/DDBJ whole genome shotgun (WGS) entry which is preliminary data.</text>
</comment>
<dbReference type="PANTHER" id="PTHR47027">
    <property type="entry name" value="REVERSE TRANSCRIPTASE DOMAIN-CONTAINING PROTEIN"/>
    <property type="match status" value="1"/>
</dbReference>
<dbReference type="Pfam" id="PF00078">
    <property type="entry name" value="RVT_1"/>
    <property type="match status" value="1"/>
</dbReference>
<dbReference type="InterPro" id="IPR000477">
    <property type="entry name" value="RT_dom"/>
</dbReference>
<keyword evidence="3" id="KW-1185">Reference proteome</keyword>
<evidence type="ECO:0000259" key="1">
    <source>
        <dbReference type="PROSITE" id="PS50878"/>
    </source>
</evidence>
<dbReference type="PANTHER" id="PTHR47027:SF20">
    <property type="entry name" value="REVERSE TRANSCRIPTASE-LIKE PROTEIN WITH RNA-DIRECTED DNA POLYMERASE DOMAIN"/>
    <property type="match status" value="1"/>
</dbReference>
<dbReference type="PROSITE" id="PS50878">
    <property type="entry name" value="RT_POL"/>
    <property type="match status" value="1"/>
</dbReference>
<protein>
    <recommendedName>
        <fullName evidence="1">Reverse transcriptase domain-containing protein</fullName>
    </recommendedName>
</protein>
<dbReference type="Proteomes" id="UP001148838">
    <property type="component" value="Unassembled WGS sequence"/>
</dbReference>